<keyword evidence="4" id="KW-1185">Reference proteome</keyword>
<dbReference type="OrthoDB" id="18110at2759"/>
<comment type="subcellular location">
    <subcellularLocation>
        <location evidence="1">Membrane</location>
        <topology evidence="1">Multi-pass membrane protein</topology>
    </subcellularLocation>
</comment>
<dbReference type="Gene3D" id="1.20.1250.20">
    <property type="entry name" value="MFS general substrate transporter like domains"/>
    <property type="match status" value="1"/>
</dbReference>
<feature type="transmembrane region" description="Helical" evidence="2">
    <location>
        <begin position="310"/>
        <end position="333"/>
    </location>
</feature>
<dbReference type="InterPro" id="IPR036259">
    <property type="entry name" value="MFS_trans_sf"/>
</dbReference>
<keyword evidence="2" id="KW-1133">Transmembrane helix</keyword>
<dbReference type="EMBL" id="JAAAPX010000019">
    <property type="protein sequence ID" value="KAF4241889.1"/>
    <property type="molecule type" value="Genomic_DNA"/>
</dbReference>
<reference evidence="3" key="1">
    <citation type="journal article" date="2020" name="bioRxiv">
        <title>Genomic and phenotypic heterogeneity of clinical isolates of the human pathogens Aspergillus fumigatus, Aspergillus lentulus and Aspergillus fumigatiaffinis.</title>
        <authorList>
            <person name="dos Santos R.A.C."/>
            <person name="Steenwyk J.L."/>
            <person name="Rivero-Menendez O."/>
            <person name="Mead M.E."/>
            <person name="Silva L.P."/>
            <person name="Bastos R.W."/>
            <person name="Alastruey-Izquierdo A."/>
            <person name="Goldman G.H."/>
            <person name="Rokas A."/>
        </authorList>
    </citation>
    <scope>NUCLEOTIDE SEQUENCE</scope>
    <source>
        <strain evidence="3">CNM-CM6805</strain>
    </source>
</reference>
<dbReference type="AlphaFoldDB" id="A0A8H4MD26"/>
<sequence length="579" mass="61667">MRNRSRAEFRTKGVERSPQTYQAHRSDYDLGDMMASQPALFTATRTQTFTYLLAICPFSIAFLVFINSSVSFVVTELIGLHDGEGDAVGTLGFADELLALAACPLWGVLSDRIGVRNVCVIGYGIIAVSLVVFVQARNVYPQLLLGRLFFSLGGSAVSTMVTAVLPAVAGGISSEQLRLRQESRAEAKSPSSRLAGFVGMCAGGGALISLAIFLPLPARFQSWGYSPSEAIQNSYYLVASVALLVSFCCLMGLRGLASEEGKGWHLLWASPKTSASETDRLDLSKGVIQLPYLDQLGTALYLGLRNRDIFLGYLGGFVARASSVGISLFIPLFVNHYYRRSGLCGHEQGEVPESMPRDIKQTCRKAYILASILTGVSQLVALIAAPAFGYLSERSRRYHAPLLFASLAGILGYTVFALLPGPQFSGSDGSAGVFVLMGLIGISQIGAIVCSLAVLSNGILSISLDSAGSEIFHTQEGPVSTSTNQENQDVDEHQPLLQGSPRHRGHQLSHLKGSIAGVYSLYGGAGILFLTKLGGLLFDDLSPGSPFYIMAGFNAVLLLAGIATGAMSYAKKSVNRAEA</sequence>
<reference evidence="3" key="2">
    <citation type="submission" date="2020-04" db="EMBL/GenBank/DDBJ databases">
        <authorList>
            <person name="Santos R.A.C."/>
            <person name="Steenwyk J.L."/>
            <person name="Rivero-Menendez O."/>
            <person name="Mead M.E."/>
            <person name="Silva L.P."/>
            <person name="Bastos R.W."/>
            <person name="Alastruey-Izquierdo A."/>
            <person name="Goldman G.H."/>
            <person name="Rokas A."/>
        </authorList>
    </citation>
    <scope>NUCLEOTIDE SEQUENCE</scope>
    <source>
        <strain evidence="3">CNM-CM6805</strain>
    </source>
</reference>
<evidence type="ECO:0008006" key="5">
    <source>
        <dbReference type="Google" id="ProtNLM"/>
    </source>
</evidence>
<feature type="transmembrane region" description="Helical" evidence="2">
    <location>
        <begin position="514"/>
        <end position="535"/>
    </location>
</feature>
<dbReference type="SUPFAM" id="SSF103473">
    <property type="entry name" value="MFS general substrate transporter"/>
    <property type="match status" value="1"/>
</dbReference>
<dbReference type="GO" id="GO:0022857">
    <property type="term" value="F:transmembrane transporter activity"/>
    <property type="evidence" value="ECO:0007669"/>
    <property type="project" value="InterPro"/>
</dbReference>
<accession>A0A8H4MD26</accession>
<evidence type="ECO:0000313" key="3">
    <source>
        <dbReference type="EMBL" id="KAF4241889.1"/>
    </source>
</evidence>
<evidence type="ECO:0000313" key="4">
    <source>
        <dbReference type="Proteomes" id="UP000653565"/>
    </source>
</evidence>
<dbReference type="InterPro" id="IPR011701">
    <property type="entry name" value="MFS"/>
</dbReference>
<keyword evidence="2" id="KW-0812">Transmembrane</keyword>
<dbReference type="PANTHER" id="PTHR23524:SF1">
    <property type="entry name" value="MRH DOMAIN-CONTAINING PROTEIN-RELATED"/>
    <property type="match status" value="1"/>
</dbReference>
<dbReference type="GO" id="GO:0016020">
    <property type="term" value="C:membrane"/>
    <property type="evidence" value="ECO:0007669"/>
    <property type="project" value="UniProtKB-SubCell"/>
</dbReference>
<feature type="transmembrane region" description="Helical" evidence="2">
    <location>
        <begin position="87"/>
        <end position="106"/>
    </location>
</feature>
<feature type="transmembrane region" description="Helical" evidence="2">
    <location>
        <begin position="118"/>
        <end position="136"/>
    </location>
</feature>
<evidence type="ECO:0000256" key="1">
    <source>
        <dbReference type="ARBA" id="ARBA00004141"/>
    </source>
</evidence>
<comment type="caution">
    <text evidence="3">The sequence shown here is derived from an EMBL/GenBank/DDBJ whole genome shotgun (WGS) entry which is preliminary data.</text>
</comment>
<feature type="transmembrane region" description="Helical" evidence="2">
    <location>
        <begin position="148"/>
        <end position="173"/>
    </location>
</feature>
<feature type="transmembrane region" description="Helical" evidence="2">
    <location>
        <begin position="194"/>
        <end position="214"/>
    </location>
</feature>
<feature type="transmembrane region" description="Helical" evidence="2">
    <location>
        <begin position="431"/>
        <end position="455"/>
    </location>
</feature>
<proteinExistence type="predicted"/>
<feature type="transmembrane region" description="Helical" evidence="2">
    <location>
        <begin position="51"/>
        <end position="75"/>
    </location>
</feature>
<keyword evidence="2" id="KW-0472">Membrane</keyword>
<feature type="transmembrane region" description="Helical" evidence="2">
    <location>
        <begin position="400"/>
        <end position="419"/>
    </location>
</feature>
<dbReference type="Proteomes" id="UP000653565">
    <property type="component" value="Unassembled WGS sequence"/>
</dbReference>
<evidence type="ECO:0000256" key="2">
    <source>
        <dbReference type="SAM" id="Phobius"/>
    </source>
</evidence>
<feature type="transmembrane region" description="Helical" evidence="2">
    <location>
        <begin position="547"/>
        <end position="570"/>
    </location>
</feature>
<organism evidence="3 4">
    <name type="scientific">Aspergillus fumigatiaffinis</name>
    <dbReference type="NCBI Taxonomy" id="340414"/>
    <lineage>
        <taxon>Eukaryota</taxon>
        <taxon>Fungi</taxon>
        <taxon>Dikarya</taxon>
        <taxon>Ascomycota</taxon>
        <taxon>Pezizomycotina</taxon>
        <taxon>Eurotiomycetes</taxon>
        <taxon>Eurotiomycetidae</taxon>
        <taxon>Eurotiales</taxon>
        <taxon>Aspergillaceae</taxon>
        <taxon>Aspergillus</taxon>
        <taxon>Aspergillus subgen. Fumigati</taxon>
    </lineage>
</organism>
<dbReference type="Pfam" id="PF07690">
    <property type="entry name" value="MFS_1"/>
    <property type="match status" value="1"/>
</dbReference>
<feature type="transmembrane region" description="Helical" evidence="2">
    <location>
        <begin position="234"/>
        <end position="253"/>
    </location>
</feature>
<protein>
    <recommendedName>
        <fullName evidence="5">MFS transporter</fullName>
    </recommendedName>
</protein>
<gene>
    <name evidence="3" type="ORF">CNMCM6805_003426</name>
</gene>
<feature type="transmembrane region" description="Helical" evidence="2">
    <location>
        <begin position="366"/>
        <end position="388"/>
    </location>
</feature>
<name>A0A8H4MD26_9EURO</name>
<dbReference type="PANTHER" id="PTHR23524">
    <property type="entry name" value="TRANSPORTER, PUTATIVE (AFU_ORTHOLOGUE AFUA_8G04850)-RELATED"/>
    <property type="match status" value="1"/>
</dbReference>